<keyword evidence="1" id="KW-0238">DNA-binding</keyword>
<name>A0A6H0RXU8_9MYCO</name>
<accession>A0A6H0RXU8</accession>
<evidence type="ECO:0000313" key="1">
    <source>
        <dbReference type="EMBL" id="QIV79736.1"/>
    </source>
</evidence>
<geneLocation type="plasmid" evidence="1 2">
    <name>unnamed1</name>
</geneLocation>
<dbReference type="Proteomes" id="UP000501849">
    <property type="component" value="Plasmid unnamed1"/>
</dbReference>
<dbReference type="KEGG" id="mfre:EXE63_01595"/>
<keyword evidence="2" id="KW-1185">Reference proteome</keyword>
<dbReference type="AlphaFoldDB" id="A0A6H0RXU8"/>
<keyword evidence="1" id="KW-0614">Plasmid</keyword>
<dbReference type="EMBL" id="CP038797">
    <property type="protein sequence ID" value="QIV79736.1"/>
    <property type="molecule type" value="Genomic_DNA"/>
</dbReference>
<organism evidence="1 2">
    <name type="scientific">Mycolicibacterium frederiksbergense</name>
    <dbReference type="NCBI Taxonomy" id="117567"/>
    <lineage>
        <taxon>Bacteria</taxon>
        <taxon>Bacillati</taxon>
        <taxon>Actinomycetota</taxon>
        <taxon>Actinomycetes</taxon>
        <taxon>Mycobacteriales</taxon>
        <taxon>Mycobacteriaceae</taxon>
        <taxon>Mycolicibacterium</taxon>
    </lineage>
</organism>
<protein>
    <submittedName>
        <fullName evidence="1">DNA-binding protein</fullName>
    </submittedName>
</protein>
<evidence type="ECO:0000313" key="2">
    <source>
        <dbReference type="Proteomes" id="UP000501849"/>
    </source>
</evidence>
<proteinExistence type="predicted"/>
<sequence>MVNAATEDELNRLWPAVADLNDDDLDSTFWGLAPDSATVAHAAFSDLQDQFAGRRVLSDASISREEAARLLDVAPQTITAKLGAHKLVGIKVGREWRLPLWQFDPDSPSCVLPELDVLQSVFPGGVVSLSVWMQREQPEFGGRRPRDEMALCGAAAVIAFAQSLTAAAR</sequence>
<gene>
    <name evidence="1" type="ORF">EXE63_01595</name>
</gene>
<dbReference type="GO" id="GO:0003677">
    <property type="term" value="F:DNA binding"/>
    <property type="evidence" value="ECO:0007669"/>
    <property type="project" value="UniProtKB-KW"/>
</dbReference>
<dbReference type="RefSeq" id="WP_168140516.1">
    <property type="nucleotide sequence ID" value="NZ_CP038797.1"/>
</dbReference>
<reference evidence="1 2" key="1">
    <citation type="submission" date="2019-04" db="EMBL/GenBank/DDBJ databases">
        <title>Draft, Whole-Genome Sequence of the Anthracene-degrading Mycobacterium frederiksbergense LB501T, Isolated from a Polycyclic Aromatic Hydrocarbon (PAH)-Contaminated Soil.</title>
        <authorList>
            <person name="Augelletti F."/>
        </authorList>
    </citation>
    <scope>NUCLEOTIDE SEQUENCE [LARGE SCALE GENOMIC DNA]</scope>
    <source>
        <strain evidence="1 2">LB 501T</strain>
        <plasmid evidence="1 2">unnamed1</plasmid>
    </source>
</reference>